<evidence type="ECO:0000313" key="3">
    <source>
        <dbReference type="Proteomes" id="UP000054217"/>
    </source>
</evidence>
<dbReference type="EMBL" id="KN832045">
    <property type="protein sequence ID" value="KIN96483.1"/>
    <property type="molecule type" value="Genomic_DNA"/>
</dbReference>
<dbReference type="InterPro" id="IPR000504">
    <property type="entry name" value="RRM_dom"/>
</dbReference>
<dbReference type="InParanoid" id="A0A0C3NMD2"/>
<dbReference type="HOGENOM" id="CLU_1907521_0_0_1"/>
<accession>A0A0C3NMD2</accession>
<organism evidence="2 3">
    <name type="scientific">Pisolithus tinctorius Marx 270</name>
    <dbReference type="NCBI Taxonomy" id="870435"/>
    <lineage>
        <taxon>Eukaryota</taxon>
        <taxon>Fungi</taxon>
        <taxon>Dikarya</taxon>
        <taxon>Basidiomycota</taxon>
        <taxon>Agaricomycotina</taxon>
        <taxon>Agaricomycetes</taxon>
        <taxon>Agaricomycetidae</taxon>
        <taxon>Boletales</taxon>
        <taxon>Sclerodermatineae</taxon>
        <taxon>Pisolithaceae</taxon>
        <taxon>Pisolithus</taxon>
    </lineage>
</organism>
<dbReference type="Proteomes" id="UP000054217">
    <property type="component" value="Unassembled WGS sequence"/>
</dbReference>
<dbReference type="GO" id="GO:0003723">
    <property type="term" value="F:RNA binding"/>
    <property type="evidence" value="ECO:0007669"/>
    <property type="project" value="InterPro"/>
</dbReference>
<evidence type="ECO:0000313" key="2">
    <source>
        <dbReference type="EMBL" id="KIN96483.1"/>
    </source>
</evidence>
<dbReference type="Pfam" id="PF00076">
    <property type="entry name" value="RRM_1"/>
    <property type="match status" value="1"/>
</dbReference>
<gene>
    <name evidence="2" type="ORF">M404DRAFT_245436</name>
</gene>
<reference evidence="3" key="2">
    <citation type="submission" date="2015-01" db="EMBL/GenBank/DDBJ databases">
        <title>Evolutionary Origins and Diversification of the Mycorrhizal Mutualists.</title>
        <authorList>
            <consortium name="DOE Joint Genome Institute"/>
            <consortium name="Mycorrhizal Genomics Consortium"/>
            <person name="Kohler A."/>
            <person name="Kuo A."/>
            <person name="Nagy L.G."/>
            <person name="Floudas D."/>
            <person name="Copeland A."/>
            <person name="Barry K.W."/>
            <person name="Cichocki N."/>
            <person name="Veneault-Fourrey C."/>
            <person name="LaButti K."/>
            <person name="Lindquist E.A."/>
            <person name="Lipzen A."/>
            <person name="Lundell T."/>
            <person name="Morin E."/>
            <person name="Murat C."/>
            <person name="Riley R."/>
            <person name="Ohm R."/>
            <person name="Sun H."/>
            <person name="Tunlid A."/>
            <person name="Henrissat B."/>
            <person name="Grigoriev I.V."/>
            <person name="Hibbett D.S."/>
            <person name="Martin F."/>
        </authorList>
    </citation>
    <scope>NUCLEOTIDE SEQUENCE [LARGE SCALE GENOMIC DNA]</scope>
    <source>
        <strain evidence="3">Marx 270</strain>
    </source>
</reference>
<feature type="domain" description="RRM" evidence="1">
    <location>
        <begin position="18"/>
        <end position="46"/>
    </location>
</feature>
<dbReference type="SUPFAM" id="SSF54928">
    <property type="entry name" value="RNA-binding domain, RBD"/>
    <property type="match status" value="1"/>
</dbReference>
<protein>
    <recommendedName>
        <fullName evidence="1">RRM domain-containing protein</fullName>
    </recommendedName>
</protein>
<dbReference type="InterPro" id="IPR035979">
    <property type="entry name" value="RBD_domain_sf"/>
</dbReference>
<dbReference type="STRING" id="870435.A0A0C3NMD2"/>
<dbReference type="OrthoDB" id="6275295at2759"/>
<dbReference type="AlphaFoldDB" id="A0A0C3NMD2"/>
<keyword evidence="3" id="KW-1185">Reference proteome</keyword>
<evidence type="ECO:0000259" key="1">
    <source>
        <dbReference type="Pfam" id="PF00076"/>
    </source>
</evidence>
<name>A0A0C3NMD2_PISTI</name>
<reference evidence="2 3" key="1">
    <citation type="submission" date="2014-04" db="EMBL/GenBank/DDBJ databases">
        <authorList>
            <consortium name="DOE Joint Genome Institute"/>
            <person name="Kuo A."/>
            <person name="Kohler A."/>
            <person name="Costa M.D."/>
            <person name="Nagy L.G."/>
            <person name="Floudas D."/>
            <person name="Copeland A."/>
            <person name="Barry K.W."/>
            <person name="Cichocki N."/>
            <person name="Veneault-Fourrey C."/>
            <person name="LaButti K."/>
            <person name="Lindquist E.A."/>
            <person name="Lipzen A."/>
            <person name="Lundell T."/>
            <person name="Morin E."/>
            <person name="Murat C."/>
            <person name="Sun H."/>
            <person name="Tunlid A."/>
            <person name="Henrissat B."/>
            <person name="Grigoriev I.V."/>
            <person name="Hibbett D.S."/>
            <person name="Martin F."/>
            <person name="Nordberg H.P."/>
            <person name="Cantor M.N."/>
            <person name="Hua S.X."/>
        </authorList>
    </citation>
    <scope>NUCLEOTIDE SEQUENCE [LARGE SCALE GENOMIC DNA]</scope>
    <source>
        <strain evidence="2 3">Marx 270</strain>
    </source>
</reference>
<sequence>MCVTRRTVAFKRLITPAIKPQGFGFVEYEDSDSSIRCINLLNGVELPALEGGCASKKLLVHPVLRRQVSMATNLVRSTTPRGSRRRRVPCVRRAVRCSIGMISAKRLCVVSKTCGPNACCRKESGWWEGGCGG</sequence>
<proteinExistence type="predicted"/>